<proteinExistence type="predicted"/>
<protein>
    <submittedName>
        <fullName evidence="2">Uncharacterized protein</fullName>
    </submittedName>
</protein>
<sequence length="331" mass="37133">MHALRYASKRRQETALLMHVFMLANSPPLHKIRNAFKECLEKNKRLCHFHYAEAALHIASKLDGMSVQFSHYDDPTASGNTAYLNEGDIPRLLVDSLNDAVKIIDEKVVIKARDIGQFMNRCLQQYFSEYQSGKKLQPSSLAKLKPEELPFYKDENFFSETETAIDIHDREVDITTLLLAPDCGFMDSSETDDQEKSSSCHEGASTSEAGNGLPRQRSPNHCADILGEDQKVTGLRIAPSENQSSNDVPELNETDPSFMQQIFMVQGQALMELFRFCPQCGCALQEKGGVQLKADGSTPIVHYICNCCSLQTTSVKLWKGQRKAETKSEDQ</sequence>
<evidence type="ECO:0000313" key="2">
    <source>
        <dbReference type="EMBL" id="KAK6738059.1"/>
    </source>
</evidence>
<evidence type="ECO:0000313" key="3">
    <source>
        <dbReference type="Proteomes" id="UP001303046"/>
    </source>
</evidence>
<gene>
    <name evidence="2" type="primary">Necator_chrII.g8061</name>
    <name evidence="2" type="ORF">RB195_020267</name>
</gene>
<keyword evidence="3" id="KW-1185">Reference proteome</keyword>
<evidence type="ECO:0000256" key="1">
    <source>
        <dbReference type="SAM" id="MobiDB-lite"/>
    </source>
</evidence>
<reference evidence="2 3" key="1">
    <citation type="submission" date="2023-08" db="EMBL/GenBank/DDBJ databases">
        <title>A Necator americanus chromosomal reference genome.</title>
        <authorList>
            <person name="Ilik V."/>
            <person name="Petrzelkova K.J."/>
            <person name="Pardy F."/>
            <person name="Fuh T."/>
            <person name="Niatou-Singa F.S."/>
            <person name="Gouil Q."/>
            <person name="Baker L."/>
            <person name="Ritchie M.E."/>
            <person name="Jex A.R."/>
            <person name="Gazzola D."/>
            <person name="Li H."/>
            <person name="Toshio Fujiwara R."/>
            <person name="Zhan B."/>
            <person name="Aroian R.V."/>
            <person name="Pafco B."/>
            <person name="Schwarz E.M."/>
        </authorList>
    </citation>
    <scope>NUCLEOTIDE SEQUENCE [LARGE SCALE GENOMIC DNA]</scope>
    <source>
        <strain evidence="2 3">Aroian</strain>
        <tissue evidence="2">Whole animal</tissue>
    </source>
</reference>
<dbReference type="EMBL" id="JAVFWL010000002">
    <property type="protein sequence ID" value="KAK6738059.1"/>
    <property type="molecule type" value="Genomic_DNA"/>
</dbReference>
<organism evidence="2 3">
    <name type="scientific">Necator americanus</name>
    <name type="common">Human hookworm</name>
    <dbReference type="NCBI Taxonomy" id="51031"/>
    <lineage>
        <taxon>Eukaryota</taxon>
        <taxon>Metazoa</taxon>
        <taxon>Ecdysozoa</taxon>
        <taxon>Nematoda</taxon>
        <taxon>Chromadorea</taxon>
        <taxon>Rhabditida</taxon>
        <taxon>Rhabditina</taxon>
        <taxon>Rhabditomorpha</taxon>
        <taxon>Strongyloidea</taxon>
        <taxon>Ancylostomatidae</taxon>
        <taxon>Bunostominae</taxon>
        <taxon>Necator</taxon>
    </lineage>
</organism>
<comment type="caution">
    <text evidence="2">The sequence shown here is derived from an EMBL/GenBank/DDBJ whole genome shotgun (WGS) entry which is preliminary data.</text>
</comment>
<name>A0ABR1CIG9_NECAM</name>
<accession>A0ABR1CIG9</accession>
<feature type="region of interest" description="Disordered" evidence="1">
    <location>
        <begin position="188"/>
        <end position="222"/>
    </location>
</feature>
<dbReference type="Proteomes" id="UP001303046">
    <property type="component" value="Unassembled WGS sequence"/>
</dbReference>